<feature type="region of interest" description="Disordered" evidence="1">
    <location>
        <begin position="161"/>
        <end position="241"/>
    </location>
</feature>
<name>A0A0C3P3L2_PISTI</name>
<keyword evidence="3" id="KW-1185">Reference proteome</keyword>
<dbReference type="Proteomes" id="UP000054217">
    <property type="component" value="Unassembled WGS sequence"/>
</dbReference>
<dbReference type="EMBL" id="KN831959">
    <property type="protein sequence ID" value="KIO07630.1"/>
    <property type="molecule type" value="Genomic_DNA"/>
</dbReference>
<dbReference type="Gene3D" id="3.30.900.20">
    <property type="match status" value="1"/>
</dbReference>
<dbReference type="HOGENOM" id="CLU_035340_1_0_1"/>
<reference evidence="2 3" key="1">
    <citation type="submission" date="2014-04" db="EMBL/GenBank/DDBJ databases">
        <authorList>
            <consortium name="DOE Joint Genome Institute"/>
            <person name="Kuo A."/>
            <person name="Kohler A."/>
            <person name="Costa M.D."/>
            <person name="Nagy L.G."/>
            <person name="Floudas D."/>
            <person name="Copeland A."/>
            <person name="Barry K.W."/>
            <person name="Cichocki N."/>
            <person name="Veneault-Fourrey C."/>
            <person name="LaButti K."/>
            <person name="Lindquist E.A."/>
            <person name="Lipzen A."/>
            <person name="Lundell T."/>
            <person name="Morin E."/>
            <person name="Murat C."/>
            <person name="Sun H."/>
            <person name="Tunlid A."/>
            <person name="Henrissat B."/>
            <person name="Grigoriev I.V."/>
            <person name="Hibbett D.S."/>
            <person name="Martin F."/>
            <person name="Nordberg H.P."/>
            <person name="Cantor M.N."/>
            <person name="Hua S.X."/>
        </authorList>
    </citation>
    <scope>NUCLEOTIDE SEQUENCE [LARGE SCALE GENOMIC DNA]</scope>
    <source>
        <strain evidence="2 3">Marx 270</strain>
    </source>
</reference>
<accession>A0A0C3P3L2</accession>
<feature type="compositionally biased region" description="Acidic residues" evidence="1">
    <location>
        <begin position="177"/>
        <end position="213"/>
    </location>
</feature>
<dbReference type="InterPro" id="IPR053729">
    <property type="entry name" value="MAD2L1BP_domain_sf"/>
</dbReference>
<reference evidence="3" key="2">
    <citation type="submission" date="2015-01" db="EMBL/GenBank/DDBJ databases">
        <title>Evolutionary Origins and Diversification of the Mycorrhizal Mutualists.</title>
        <authorList>
            <consortium name="DOE Joint Genome Institute"/>
            <consortium name="Mycorrhizal Genomics Consortium"/>
            <person name="Kohler A."/>
            <person name="Kuo A."/>
            <person name="Nagy L.G."/>
            <person name="Floudas D."/>
            <person name="Copeland A."/>
            <person name="Barry K.W."/>
            <person name="Cichocki N."/>
            <person name="Veneault-Fourrey C."/>
            <person name="LaButti K."/>
            <person name="Lindquist E.A."/>
            <person name="Lipzen A."/>
            <person name="Lundell T."/>
            <person name="Morin E."/>
            <person name="Murat C."/>
            <person name="Riley R."/>
            <person name="Ohm R."/>
            <person name="Sun H."/>
            <person name="Tunlid A."/>
            <person name="Henrissat B."/>
            <person name="Grigoriev I.V."/>
            <person name="Hibbett D.S."/>
            <person name="Martin F."/>
        </authorList>
    </citation>
    <scope>NUCLEOTIDE SEQUENCE [LARGE SCALE GENOMIC DNA]</scope>
    <source>
        <strain evidence="3">Marx 270</strain>
    </source>
</reference>
<feature type="region of interest" description="Disordered" evidence="1">
    <location>
        <begin position="327"/>
        <end position="374"/>
    </location>
</feature>
<dbReference type="STRING" id="870435.A0A0C3P3L2"/>
<dbReference type="OrthoDB" id="2387165at2759"/>
<gene>
    <name evidence="2" type="ORF">M404DRAFT_135444</name>
</gene>
<sequence>METDRADCFPTVTLDTERVTHDLAARLATTFLAHVLFLKNQIPFPVAQLARMPDKDTRSRAARKRQQLLNSFDTLTSHLYTTFVALSTSLALRRKACHVDTAEISRKTDVDKVFLAIVLGPTIGTAKSRLIMGIDGFEVKVWGLRDVACSPTSAKTIECSHMEHDDESEESDNHESEGEDVETDDSTESPYETDEESTEDQPFSEDGEEDSSGEEPPPPSRSPSPSPTSSPPPPPLAPPLEHAALPRRHEETDDTLLRTAERLLSFTLAKACAEDVQGQGIAAELPPTNIHILIRAPRRFTHPAWIPRQSFSPALDDFLDTFLDISADSKEPKTPPTTTGTTAGKQRDRKGNVRVEGIWARARQSGTDREDADVDVDEQDELIWWGWDGKLTGFTDW</sequence>
<dbReference type="InParanoid" id="A0A0C3P3L2"/>
<evidence type="ECO:0000313" key="3">
    <source>
        <dbReference type="Proteomes" id="UP000054217"/>
    </source>
</evidence>
<organism evidence="2 3">
    <name type="scientific">Pisolithus tinctorius Marx 270</name>
    <dbReference type="NCBI Taxonomy" id="870435"/>
    <lineage>
        <taxon>Eukaryota</taxon>
        <taxon>Fungi</taxon>
        <taxon>Dikarya</taxon>
        <taxon>Basidiomycota</taxon>
        <taxon>Agaricomycotina</taxon>
        <taxon>Agaricomycetes</taxon>
        <taxon>Agaricomycetidae</taxon>
        <taxon>Boletales</taxon>
        <taxon>Sclerodermatineae</taxon>
        <taxon>Pisolithaceae</taxon>
        <taxon>Pisolithus</taxon>
    </lineage>
</organism>
<evidence type="ECO:0000313" key="2">
    <source>
        <dbReference type="EMBL" id="KIO07630.1"/>
    </source>
</evidence>
<proteinExistence type="predicted"/>
<feature type="compositionally biased region" description="Pro residues" evidence="1">
    <location>
        <begin position="215"/>
        <end position="238"/>
    </location>
</feature>
<evidence type="ECO:0000256" key="1">
    <source>
        <dbReference type="SAM" id="MobiDB-lite"/>
    </source>
</evidence>
<protein>
    <submittedName>
        <fullName evidence="2">Uncharacterized protein</fullName>
    </submittedName>
</protein>
<dbReference type="AlphaFoldDB" id="A0A0C3P3L2"/>